<evidence type="ECO:0000256" key="6">
    <source>
        <dbReference type="RuleBase" id="RU000628"/>
    </source>
</evidence>
<sequence length="125" mass="13262">MKSSIAVVLLSFLSVFSCSTIVQSEPSAPSCGTVTQEIAPCLSFLKGKHPNEGGNKPSTECCSGVKELSLKAKTKQDRQAICLCTKTALSQVGDYDPSRIPLISKSCGLSFALPPIDKNTDCSKY</sequence>
<protein>
    <recommendedName>
        <fullName evidence="6">Non-specific lipid-transfer protein</fullName>
    </recommendedName>
</protein>
<dbReference type="InterPro" id="IPR000528">
    <property type="entry name" value="Plant_nsLTP"/>
</dbReference>
<dbReference type="Pfam" id="PF00234">
    <property type="entry name" value="Tryp_alpha_amyl"/>
    <property type="match status" value="1"/>
</dbReference>
<evidence type="ECO:0000256" key="2">
    <source>
        <dbReference type="ARBA" id="ARBA00009748"/>
    </source>
</evidence>
<feature type="domain" description="Bifunctional inhibitor/plant lipid transfer protein/seed storage helical" evidence="8">
    <location>
        <begin position="31"/>
        <end position="122"/>
    </location>
</feature>
<evidence type="ECO:0000256" key="7">
    <source>
        <dbReference type="SAM" id="SignalP"/>
    </source>
</evidence>
<evidence type="ECO:0000256" key="4">
    <source>
        <dbReference type="ARBA" id="ARBA00023121"/>
    </source>
</evidence>
<dbReference type="Proteomes" id="UP000796880">
    <property type="component" value="Unassembled WGS sequence"/>
</dbReference>
<dbReference type="Gene3D" id="1.10.110.10">
    <property type="entry name" value="Plant lipid-transfer and hydrophobic proteins"/>
    <property type="match status" value="1"/>
</dbReference>
<accession>A0A8K0GW89</accession>
<keyword evidence="4 6" id="KW-0446">Lipid-binding</keyword>
<name>A0A8K0GW89_9ROSA</name>
<dbReference type="OrthoDB" id="1862539at2759"/>
<dbReference type="PRINTS" id="PR00382">
    <property type="entry name" value="LIPIDTRNSFER"/>
</dbReference>
<dbReference type="EMBL" id="VOIH02000008">
    <property type="protein sequence ID" value="KAF3439873.1"/>
    <property type="molecule type" value="Genomic_DNA"/>
</dbReference>
<dbReference type="GO" id="GO:0008289">
    <property type="term" value="F:lipid binding"/>
    <property type="evidence" value="ECO:0007669"/>
    <property type="project" value="UniProtKB-KW"/>
</dbReference>
<reference evidence="9" key="1">
    <citation type="submission" date="2020-03" db="EMBL/GenBank/DDBJ databases">
        <title>A high-quality chromosome-level genome assembly of a woody plant with both climbing and erect habits, Rhamnella rubrinervis.</title>
        <authorList>
            <person name="Lu Z."/>
            <person name="Yang Y."/>
            <person name="Zhu X."/>
            <person name="Sun Y."/>
        </authorList>
    </citation>
    <scope>NUCLEOTIDE SEQUENCE</scope>
    <source>
        <strain evidence="9">BYM</strain>
        <tissue evidence="9">Leaf</tissue>
    </source>
</reference>
<dbReference type="InterPro" id="IPR036312">
    <property type="entry name" value="Bifun_inhib/LTP/seed_sf"/>
</dbReference>
<dbReference type="AlphaFoldDB" id="A0A8K0GW89"/>
<dbReference type="CDD" id="cd01960">
    <property type="entry name" value="nsLTP1"/>
    <property type="match status" value="1"/>
</dbReference>
<comment type="similarity">
    <text evidence="2 6">Belongs to the plant LTP family.</text>
</comment>
<dbReference type="SUPFAM" id="SSF47699">
    <property type="entry name" value="Bifunctional inhibitor/lipid-transfer protein/seed storage 2S albumin"/>
    <property type="match status" value="1"/>
</dbReference>
<dbReference type="SMART" id="SM00499">
    <property type="entry name" value="AAI"/>
    <property type="match status" value="1"/>
</dbReference>
<evidence type="ECO:0000313" key="10">
    <source>
        <dbReference type="Proteomes" id="UP000796880"/>
    </source>
</evidence>
<gene>
    <name evidence="9" type="ORF">FNV43_RR18151</name>
</gene>
<evidence type="ECO:0000256" key="5">
    <source>
        <dbReference type="ARBA" id="ARBA00023157"/>
    </source>
</evidence>
<comment type="caution">
    <text evidence="9">The sequence shown here is derived from an EMBL/GenBank/DDBJ whole genome shotgun (WGS) entry which is preliminary data.</text>
</comment>
<evidence type="ECO:0000256" key="1">
    <source>
        <dbReference type="ARBA" id="ARBA00003211"/>
    </source>
</evidence>
<evidence type="ECO:0000259" key="8">
    <source>
        <dbReference type="SMART" id="SM00499"/>
    </source>
</evidence>
<feature type="chain" id="PRO_5035470402" description="Non-specific lipid-transfer protein" evidence="7">
    <location>
        <begin position="25"/>
        <end position="125"/>
    </location>
</feature>
<keyword evidence="7" id="KW-0732">Signal</keyword>
<dbReference type="PANTHER" id="PTHR33076">
    <property type="entry name" value="NON-SPECIFIC LIPID-TRANSFER PROTEIN 2-RELATED"/>
    <property type="match status" value="1"/>
</dbReference>
<dbReference type="GO" id="GO:0006869">
    <property type="term" value="P:lipid transport"/>
    <property type="evidence" value="ECO:0007669"/>
    <property type="project" value="InterPro"/>
</dbReference>
<proteinExistence type="inferred from homology"/>
<keyword evidence="5" id="KW-1015">Disulfide bond</keyword>
<feature type="signal peptide" evidence="7">
    <location>
        <begin position="1"/>
        <end position="24"/>
    </location>
</feature>
<dbReference type="PROSITE" id="PS51257">
    <property type="entry name" value="PROKAR_LIPOPROTEIN"/>
    <property type="match status" value="1"/>
</dbReference>
<keyword evidence="3 6" id="KW-0813">Transport</keyword>
<comment type="function">
    <text evidence="1 6">Plant non-specific lipid-transfer proteins transfer phospholipids as well as galactolipids across membranes. May play a role in wax or cutin deposition in the cell walls of expanding epidermal cells and certain secretory tissues.</text>
</comment>
<dbReference type="InterPro" id="IPR016140">
    <property type="entry name" value="Bifunc_inhib/LTP/seed_store"/>
</dbReference>
<evidence type="ECO:0000313" key="9">
    <source>
        <dbReference type="EMBL" id="KAF3439873.1"/>
    </source>
</evidence>
<keyword evidence="10" id="KW-1185">Reference proteome</keyword>
<evidence type="ECO:0000256" key="3">
    <source>
        <dbReference type="ARBA" id="ARBA00022448"/>
    </source>
</evidence>
<organism evidence="9 10">
    <name type="scientific">Rhamnella rubrinervis</name>
    <dbReference type="NCBI Taxonomy" id="2594499"/>
    <lineage>
        <taxon>Eukaryota</taxon>
        <taxon>Viridiplantae</taxon>
        <taxon>Streptophyta</taxon>
        <taxon>Embryophyta</taxon>
        <taxon>Tracheophyta</taxon>
        <taxon>Spermatophyta</taxon>
        <taxon>Magnoliopsida</taxon>
        <taxon>eudicotyledons</taxon>
        <taxon>Gunneridae</taxon>
        <taxon>Pentapetalae</taxon>
        <taxon>rosids</taxon>
        <taxon>fabids</taxon>
        <taxon>Rosales</taxon>
        <taxon>Rhamnaceae</taxon>
        <taxon>rhamnoid group</taxon>
        <taxon>Rhamneae</taxon>
        <taxon>Rhamnella</taxon>
    </lineage>
</organism>